<dbReference type="AlphaFoldDB" id="A0AAW2PBF1"/>
<reference evidence="2" key="2">
    <citation type="journal article" date="2024" name="Plant">
        <title>Genomic evolution and insights into agronomic trait innovations of Sesamum species.</title>
        <authorList>
            <person name="Miao H."/>
            <person name="Wang L."/>
            <person name="Qu L."/>
            <person name="Liu H."/>
            <person name="Sun Y."/>
            <person name="Le M."/>
            <person name="Wang Q."/>
            <person name="Wei S."/>
            <person name="Zheng Y."/>
            <person name="Lin W."/>
            <person name="Duan Y."/>
            <person name="Cao H."/>
            <person name="Xiong S."/>
            <person name="Wang X."/>
            <person name="Wei L."/>
            <person name="Li C."/>
            <person name="Ma Q."/>
            <person name="Ju M."/>
            <person name="Zhao R."/>
            <person name="Li G."/>
            <person name="Mu C."/>
            <person name="Tian Q."/>
            <person name="Mei H."/>
            <person name="Zhang T."/>
            <person name="Gao T."/>
            <person name="Zhang H."/>
        </authorList>
    </citation>
    <scope>NUCLEOTIDE SEQUENCE</scope>
    <source>
        <strain evidence="2">KEN8</strain>
    </source>
</reference>
<reference evidence="2" key="1">
    <citation type="submission" date="2020-06" db="EMBL/GenBank/DDBJ databases">
        <authorList>
            <person name="Li T."/>
            <person name="Hu X."/>
            <person name="Zhang T."/>
            <person name="Song X."/>
            <person name="Zhang H."/>
            <person name="Dai N."/>
            <person name="Sheng W."/>
            <person name="Hou X."/>
            <person name="Wei L."/>
        </authorList>
    </citation>
    <scope>NUCLEOTIDE SEQUENCE</scope>
    <source>
        <strain evidence="2">KEN8</strain>
        <tissue evidence="2">Leaf</tissue>
    </source>
</reference>
<organism evidence="2">
    <name type="scientific">Sesamum calycinum</name>
    <dbReference type="NCBI Taxonomy" id="2727403"/>
    <lineage>
        <taxon>Eukaryota</taxon>
        <taxon>Viridiplantae</taxon>
        <taxon>Streptophyta</taxon>
        <taxon>Embryophyta</taxon>
        <taxon>Tracheophyta</taxon>
        <taxon>Spermatophyta</taxon>
        <taxon>Magnoliopsida</taxon>
        <taxon>eudicotyledons</taxon>
        <taxon>Gunneridae</taxon>
        <taxon>Pentapetalae</taxon>
        <taxon>asterids</taxon>
        <taxon>lamiids</taxon>
        <taxon>Lamiales</taxon>
        <taxon>Pedaliaceae</taxon>
        <taxon>Sesamum</taxon>
    </lineage>
</organism>
<dbReference type="SUPFAM" id="SSF53098">
    <property type="entry name" value="Ribonuclease H-like"/>
    <property type="match status" value="1"/>
</dbReference>
<comment type="caution">
    <text evidence="2">The sequence shown here is derived from an EMBL/GenBank/DDBJ whole genome shotgun (WGS) entry which is preliminary data.</text>
</comment>
<feature type="domain" description="Integrase catalytic" evidence="1">
    <location>
        <begin position="178"/>
        <end position="275"/>
    </location>
</feature>
<dbReference type="InterPro" id="IPR012337">
    <property type="entry name" value="RNaseH-like_sf"/>
</dbReference>
<name>A0AAW2PBF1_9LAMI</name>
<dbReference type="InterPro" id="IPR039537">
    <property type="entry name" value="Retrotran_Ty1/copia-like"/>
</dbReference>
<protein>
    <recommendedName>
        <fullName evidence="1">Integrase catalytic domain-containing protein</fullName>
    </recommendedName>
</protein>
<sequence>MTNEIHKQYDRLDDVSSIMLRMKVVYAVPDRHIRYAATKAFFGIKMAKGSSATTYKSATVVLVGEASTSKAKGKRARRWKRKKGKGKVVVATASVERVPAAPTGKGKGKEKVGGSQRVKANDVCMYFQGKGHWKRECLQLLSNLVLERSKRLNKDEIILRLGDGKTITVEAVGSLSLVVSDHIRIELKDYIYGPLNTLARGGYSYFITFTDDHSRYGYVYLMRYKSKAFGKSKEYRLEVENQTARKIKALRSDRGEEYLSGEFINYLTENGIPSQ</sequence>
<dbReference type="EMBL" id="JACGWM010000009">
    <property type="protein sequence ID" value="KAL0352578.1"/>
    <property type="molecule type" value="Genomic_DNA"/>
</dbReference>
<evidence type="ECO:0000313" key="2">
    <source>
        <dbReference type="EMBL" id="KAL0352578.1"/>
    </source>
</evidence>
<dbReference type="PROSITE" id="PS50994">
    <property type="entry name" value="INTEGRASE"/>
    <property type="match status" value="1"/>
</dbReference>
<accession>A0AAW2PBF1</accession>
<dbReference type="PANTHER" id="PTHR42648:SF27">
    <property type="entry name" value="RNA-DIRECTED DNA POLYMERASE"/>
    <property type="match status" value="1"/>
</dbReference>
<dbReference type="PANTHER" id="PTHR42648">
    <property type="entry name" value="TRANSPOSASE, PUTATIVE-RELATED"/>
    <property type="match status" value="1"/>
</dbReference>
<evidence type="ECO:0000259" key="1">
    <source>
        <dbReference type="PROSITE" id="PS50994"/>
    </source>
</evidence>
<dbReference type="GO" id="GO:0003676">
    <property type="term" value="F:nucleic acid binding"/>
    <property type="evidence" value="ECO:0007669"/>
    <property type="project" value="InterPro"/>
</dbReference>
<dbReference type="Gene3D" id="3.30.420.10">
    <property type="entry name" value="Ribonuclease H-like superfamily/Ribonuclease H"/>
    <property type="match status" value="1"/>
</dbReference>
<dbReference type="GO" id="GO:0015074">
    <property type="term" value="P:DNA integration"/>
    <property type="evidence" value="ECO:0007669"/>
    <property type="project" value="InterPro"/>
</dbReference>
<dbReference type="InterPro" id="IPR036397">
    <property type="entry name" value="RNaseH_sf"/>
</dbReference>
<dbReference type="InterPro" id="IPR001584">
    <property type="entry name" value="Integrase_cat-core"/>
</dbReference>
<gene>
    <name evidence="2" type="ORF">Scaly_1646500</name>
</gene>
<proteinExistence type="predicted"/>